<protein>
    <recommendedName>
        <fullName evidence="3">F-box domain-containing protein</fullName>
    </recommendedName>
</protein>
<keyword evidence="2" id="KW-1185">Reference proteome</keyword>
<evidence type="ECO:0008006" key="3">
    <source>
        <dbReference type="Google" id="ProtNLM"/>
    </source>
</evidence>
<organism evidence="1 2">
    <name type="scientific">Claviceps pazoutovae</name>
    <dbReference type="NCBI Taxonomy" id="1649127"/>
    <lineage>
        <taxon>Eukaryota</taxon>
        <taxon>Fungi</taxon>
        <taxon>Dikarya</taxon>
        <taxon>Ascomycota</taxon>
        <taxon>Pezizomycotina</taxon>
        <taxon>Sordariomycetes</taxon>
        <taxon>Hypocreomycetidae</taxon>
        <taxon>Hypocreales</taxon>
        <taxon>Clavicipitaceae</taxon>
        <taxon>Claviceps</taxon>
    </lineage>
</organism>
<proteinExistence type="predicted"/>
<comment type="caution">
    <text evidence="1">The sequence shown here is derived from an EMBL/GenBank/DDBJ whole genome shotgun (WGS) entry which is preliminary data.</text>
</comment>
<evidence type="ECO:0000313" key="2">
    <source>
        <dbReference type="Proteomes" id="UP000706124"/>
    </source>
</evidence>
<evidence type="ECO:0000313" key="1">
    <source>
        <dbReference type="EMBL" id="KAG5935401.1"/>
    </source>
</evidence>
<reference evidence="1 2" key="1">
    <citation type="journal article" date="2020" name="bioRxiv">
        <title>Whole genome comparisons of ergot fungi reveals the divergence and evolution of species within the genus Claviceps are the result of varying mechanisms driving genome evolution and host range expansion.</title>
        <authorList>
            <person name="Wyka S.A."/>
            <person name="Mondo S.J."/>
            <person name="Liu M."/>
            <person name="Dettman J."/>
            <person name="Nalam V."/>
            <person name="Broders K.D."/>
        </authorList>
    </citation>
    <scope>NUCLEOTIDE SEQUENCE [LARGE SCALE GENOMIC DNA]</scope>
    <source>
        <strain evidence="1 2">CCC 1485</strain>
    </source>
</reference>
<dbReference type="AlphaFoldDB" id="A0A9P7MAJ9"/>
<dbReference type="EMBL" id="SRPO01000259">
    <property type="protein sequence ID" value="KAG5935401.1"/>
    <property type="molecule type" value="Genomic_DNA"/>
</dbReference>
<gene>
    <name evidence="1" type="ORF">E4U60_003186</name>
</gene>
<accession>A0A9P7MAJ9</accession>
<sequence length="554" mass="63251">MASCSVANAHHSLHYSHPTTSRHFGGLVFPHQSTASSCSRVTRRSFQKLSCELLVLVLEQLQLLDTRSIWTVRSVCRVFHELATPIAYRRVALNEKIVNSDAQRRFCAAVEHISAYTRHVIIRSNLMPSGTRRLLSGITKLSTITLDYVQDDGHQTTTGPWSVCDILDFEQLKRHDINVSIQSLPLGGSQQDLPQSLLDPVLAKRLVSLQLAKPMPPLTTRVDTLKRLLVQCSALENLEYEDLGRGTSFTFSEGECLPAVSKMALKSYDWTHSADEVARHWNMAALRSLSLVSVPVYNFLGSVCPRDLCHLTCLRVHDSQTTSLERQEAATRWLHDLVKNYISTLHILDITCHTRLFSIEAITKHGRSLREVRFRDHVGFRHDDAQCPTLSPRDIAKLGATLPFVHTLEFDMDYRLCSPPEFLQALSTFPRLQNLTLHVQTLLRASDAPDEASRDRLRDRLRDQDYESAMQTFSFLLRQRDRTNPDVPWRHMTINVGGWRRVMLRRTGSEWRRKNACGLYAERCFVLQRDEGGQYTFQEDMCHDAGQYLSTAQL</sequence>
<dbReference type="OrthoDB" id="3594971at2759"/>
<name>A0A9P7MAJ9_9HYPO</name>
<dbReference type="Proteomes" id="UP000706124">
    <property type="component" value="Unassembled WGS sequence"/>
</dbReference>